<evidence type="ECO:0000313" key="3">
    <source>
        <dbReference type="Proteomes" id="UP000093199"/>
    </source>
</evidence>
<dbReference type="STRING" id="33978.A6M13_06065"/>
<dbReference type="AlphaFoldDB" id="A0A1C0Y740"/>
<dbReference type="EMBL" id="MASJ01000039">
    <property type="protein sequence ID" value="OCS82964.1"/>
    <property type="molecule type" value="Genomic_DNA"/>
</dbReference>
<dbReference type="InterPro" id="IPR023346">
    <property type="entry name" value="Lysozyme-like_dom_sf"/>
</dbReference>
<evidence type="ECO:0008006" key="4">
    <source>
        <dbReference type="Google" id="ProtNLM"/>
    </source>
</evidence>
<keyword evidence="1" id="KW-0812">Transmembrane</keyword>
<keyword evidence="3" id="KW-1185">Reference proteome</keyword>
<sequence>MMRPTKKQYEASKWKQITLIMIVIPTIFVMYTFLFISWQDLRDIPTVQKVQSVAQEVTKTVEHVFGFDLEIPVKYIPVYMEAAQAYDIPWTLLAAHHRVETRFSTMKSDVSSAGAEGPFQFMPCTFVGWEHPTCSDKGKGDIPQAEKISVTTITQYGGYGIDGDGDGVADPFNIVDATYSAANFLSRYGAADGDLERAIYQYNHSNAYVSNILYYFELYEANLKKLEQQVQ</sequence>
<proteinExistence type="predicted"/>
<protein>
    <recommendedName>
        <fullName evidence="4">Transglycosylase SLT domain-containing protein</fullName>
    </recommendedName>
</protein>
<organism evidence="2 3">
    <name type="scientific">Caryophanon tenue</name>
    <dbReference type="NCBI Taxonomy" id="33978"/>
    <lineage>
        <taxon>Bacteria</taxon>
        <taxon>Bacillati</taxon>
        <taxon>Bacillota</taxon>
        <taxon>Bacilli</taxon>
        <taxon>Bacillales</taxon>
        <taxon>Caryophanaceae</taxon>
        <taxon>Caryophanon</taxon>
    </lineage>
</organism>
<reference evidence="2 3" key="1">
    <citation type="submission" date="2016-07" db="EMBL/GenBank/DDBJ databases">
        <title>Caryophanon tenue genome sequencing.</title>
        <authorList>
            <person name="Verma A."/>
            <person name="Pal Y."/>
            <person name="Krishnamurthi S."/>
        </authorList>
    </citation>
    <scope>NUCLEOTIDE SEQUENCE [LARGE SCALE GENOMIC DNA]</scope>
    <source>
        <strain evidence="2 3">DSM 14152</strain>
    </source>
</reference>
<evidence type="ECO:0000313" key="2">
    <source>
        <dbReference type="EMBL" id="OCS82964.1"/>
    </source>
</evidence>
<dbReference type="RefSeq" id="WP_066547792.1">
    <property type="nucleotide sequence ID" value="NZ_MASJ01000039.1"/>
</dbReference>
<gene>
    <name evidence="2" type="ORF">A6M13_06065</name>
</gene>
<dbReference type="CDD" id="cd13399">
    <property type="entry name" value="Slt35-like"/>
    <property type="match status" value="1"/>
</dbReference>
<keyword evidence="1" id="KW-1133">Transmembrane helix</keyword>
<feature type="transmembrane region" description="Helical" evidence="1">
    <location>
        <begin position="20"/>
        <end position="38"/>
    </location>
</feature>
<comment type="caution">
    <text evidence="2">The sequence shown here is derived from an EMBL/GenBank/DDBJ whole genome shotgun (WGS) entry which is preliminary data.</text>
</comment>
<dbReference type="Gene3D" id="1.10.530.10">
    <property type="match status" value="1"/>
</dbReference>
<keyword evidence="1" id="KW-0472">Membrane</keyword>
<dbReference type="Proteomes" id="UP000093199">
    <property type="component" value="Unassembled WGS sequence"/>
</dbReference>
<evidence type="ECO:0000256" key="1">
    <source>
        <dbReference type="SAM" id="Phobius"/>
    </source>
</evidence>
<dbReference type="SUPFAM" id="SSF53955">
    <property type="entry name" value="Lysozyme-like"/>
    <property type="match status" value="1"/>
</dbReference>
<accession>A0A1C0Y740</accession>
<name>A0A1C0Y740_9BACL</name>
<dbReference type="OrthoDB" id="9809488at2"/>